<dbReference type="Proteomes" id="UP000501466">
    <property type="component" value="Chromosome"/>
</dbReference>
<dbReference type="GO" id="GO:0006729">
    <property type="term" value="P:tetrahydrobiopterin biosynthetic process"/>
    <property type="evidence" value="ECO:0007669"/>
    <property type="project" value="InterPro"/>
</dbReference>
<gene>
    <name evidence="5" type="ORF">THMIRHAT_18660</name>
</gene>
<dbReference type="InterPro" id="IPR001533">
    <property type="entry name" value="Pterin_deHydtase"/>
</dbReference>
<dbReference type="EMBL" id="AP021888">
    <property type="protein sequence ID" value="BBP44120.1"/>
    <property type="molecule type" value="Genomic_DNA"/>
</dbReference>
<evidence type="ECO:0000313" key="6">
    <source>
        <dbReference type="Proteomes" id="UP000501466"/>
    </source>
</evidence>
<dbReference type="GO" id="GO:0008124">
    <property type="term" value="F:4-alpha-hydroxytetrahydrobiopterin dehydratase activity"/>
    <property type="evidence" value="ECO:0007669"/>
    <property type="project" value="UniProtKB-EC"/>
</dbReference>
<reference evidence="6" key="1">
    <citation type="submission" date="2019-11" db="EMBL/GenBank/DDBJ databases">
        <title>Isolation and characterization of two novel species in the genus Thiomicrorhabdus.</title>
        <authorList>
            <person name="Mochizuki J."/>
            <person name="Kojima H."/>
            <person name="Fukui M."/>
        </authorList>
    </citation>
    <scope>NUCLEOTIDE SEQUENCE [LARGE SCALE GENOMIC DNA]</scope>
    <source>
        <strain evidence="6">AkT22</strain>
    </source>
</reference>
<proteinExistence type="inferred from homology"/>
<dbReference type="Gene3D" id="3.30.1360.20">
    <property type="entry name" value="Transcriptional coactivator/pterin dehydratase"/>
    <property type="match status" value="1"/>
</dbReference>
<dbReference type="Pfam" id="PF01329">
    <property type="entry name" value="Pterin_4a"/>
    <property type="match status" value="1"/>
</dbReference>
<dbReference type="RefSeq" id="WP_173291868.1">
    <property type="nucleotide sequence ID" value="NZ_AP021888.1"/>
</dbReference>
<evidence type="ECO:0000256" key="1">
    <source>
        <dbReference type="ARBA" id="ARBA00001554"/>
    </source>
</evidence>
<keyword evidence="4" id="KW-0456">Lyase</keyword>
<evidence type="ECO:0000256" key="4">
    <source>
        <dbReference type="ARBA" id="ARBA00023239"/>
    </source>
</evidence>
<evidence type="ECO:0000256" key="3">
    <source>
        <dbReference type="ARBA" id="ARBA00013252"/>
    </source>
</evidence>
<dbReference type="AlphaFoldDB" id="A0A6F8PQ49"/>
<evidence type="ECO:0000256" key="2">
    <source>
        <dbReference type="ARBA" id="ARBA00006472"/>
    </source>
</evidence>
<dbReference type="InterPro" id="IPR036428">
    <property type="entry name" value="PCD_sf"/>
</dbReference>
<name>A0A6F8PQ49_9GAMM</name>
<dbReference type="SUPFAM" id="SSF55248">
    <property type="entry name" value="PCD-like"/>
    <property type="match status" value="1"/>
</dbReference>
<dbReference type="EC" id="4.2.1.96" evidence="3"/>
<accession>A0A6F8PQ49</accession>
<comment type="catalytic activity">
    <reaction evidence="1">
        <text>(4aS,6R)-4a-hydroxy-L-erythro-5,6,7,8-tetrahydrobiopterin = (6R)-L-erythro-6,7-dihydrobiopterin + H2O</text>
        <dbReference type="Rhea" id="RHEA:11920"/>
        <dbReference type="ChEBI" id="CHEBI:15377"/>
        <dbReference type="ChEBI" id="CHEBI:15642"/>
        <dbReference type="ChEBI" id="CHEBI:43120"/>
        <dbReference type="EC" id="4.2.1.96"/>
    </reaction>
</comment>
<keyword evidence="6" id="KW-1185">Reference proteome</keyword>
<protein>
    <recommendedName>
        <fullName evidence="3">4a-hydroxytetrahydrobiopterin dehydratase</fullName>
        <ecNumber evidence="3">4.2.1.96</ecNumber>
    </recommendedName>
</protein>
<evidence type="ECO:0000313" key="5">
    <source>
        <dbReference type="EMBL" id="BBP44120.1"/>
    </source>
</evidence>
<dbReference type="KEGG" id="tzo:THMIRHAT_18660"/>
<sequence length="86" mass="9908">MNERWKMKKSPASLEARFEFSTFEKLRSFLDELAEQADLLNHHPNISFGRGHVSVIIYGQAAELQELDFALAHGIDEGFHRVTQYS</sequence>
<comment type="similarity">
    <text evidence="2">Belongs to the pterin-4-alpha-carbinolamine dehydratase family.</text>
</comment>
<organism evidence="5 6">
    <name type="scientific">Thiosulfativibrio zosterae</name>
    <dbReference type="NCBI Taxonomy" id="2675053"/>
    <lineage>
        <taxon>Bacteria</taxon>
        <taxon>Pseudomonadati</taxon>
        <taxon>Pseudomonadota</taxon>
        <taxon>Gammaproteobacteria</taxon>
        <taxon>Thiotrichales</taxon>
        <taxon>Piscirickettsiaceae</taxon>
        <taxon>Thiosulfativibrio</taxon>
    </lineage>
</organism>